<evidence type="ECO:0000313" key="3">
    <source>
        <dbReference type="Proteomes" id="UP000015106"/>
    </source>
</evidence>
<reference evidence="2" key="3">
    <citation type="submission" date="2022-06" db="UniProtKB">
        <authorList>
            <consortium name="EnsemblPlants"/>
        </authorList>
    </citation>
    <scope>IDENTIFICATION</scope>
</reference>
<accession>A0A8R7PWH4</accession>
<proteinExistence type="predicted"/>
<reference evidence="2" key="2">
    <citation type="submission" date="2018-03" db="EMBL/GenBank/DDBJ databases">
        <title>The Triticum urartu genome reveals the dynamic nature of wheat genome evolution.</title>
        <authorList>
            <person name="Ling H."/>
            <person name="Ma B."/>
            <person name="Shi X."/>
            <person name="Liu H."/>
            <person name="Dong L."/>
            <person name="Sun H."/>
            <person name="Cao Y."/>
            <person name="Gao Q."/>
            <person name="Zheng S."/>
            <person name="Li Y."/>
            <person name="Yu Y."/>
            <person name="Du H."/>
            <person name="Qi M."/>
            <person name="Li Y."/>
            <person name="Yu H."/>
            <person name="Cui Y."/>
            <person name="Wang N."/>
            <person name="Chen C."/>
            <person name="Wu H."/>
            <person name="Zhao Y."/>
            <person name="Zhang J."/>
            <person name="Li Y."/>
            <person name="Zhou W."/>
            <person name="Zhang B."/>
            <person name="Hu W."/>
            <person name="Eijk M."/>
            <person name="Tang J."/>
            <person name="Witsenboer H."/>
            <person name="Zhao S."/>
            <person name="Li Z."/>
            <person name="Zhang A."/>
            <person name="Wang D."/>
            <person name="Liang C."/>
        </authorList>
    </citation>
    <scope>NUCLEOTIDE SEQUENCE [LARGE SCALE GENOMIC DNA]</scope>
    <source>
        <strain evidence="2">cv. G1812</strain>
    </source>
</reference>
<organism evidence="2 3">
    <name type="scientific">Triticum urartu</name>
    <name type="common">Red wild einkorn</name>
    <name type="synonym">Crithodium urartu</name>
    <dbReference type="NCBI Taxonomy" id="4572"/>
    <lineage>
        <taxon>Eukaryota</taxon>
        <taxon>Viridiplantae</taxon>
        <taxon>Streptophyta</taxon>
        <taxon>Embryophyta</taxon>
        <taxon>Tracheophyta</taxon>
        <taxon>Spermatophyta</taxon>
        <taxon>Magnoliopsida</taxon>
        <taxon>Liliopsida</taxon>
        <taxon>Poales</taxon>
        <taxon>Poaceae</taxon>
        <taxon>BOP clade</taxon>
        <taxon>Pooideae</taxon>
        <taxon>Triticodae</taxon>
        <taxon>Triticeae</taxon>
        <taxon>Triticinae</taxon>
        <taxon>Triticum</taxon>
    </lineage>
</organism>
<protein>
    <submittedName>
        <fullName evidence="2">Uncharacterized protein</fullName>
    </submittedName>
</protein>
<keyword evidence="3" id="KW-1185">Reference proteome</keyword>
<dbReference type="Gramene" id="TuG1812G0300003747.01.T01">
    <property type="protein sequence ID" value="TuG1812G0300003747.01.T01"/>
    <property type="gene ID" value="TuG1812G0300003747.01"/>
</dbReference>
<dbReference type="EnsemblPlants" id="TuG1812G0300003747.01.T01">
    <property type="protein sequence ID" value="TuG1812G0300003747.01.T01"/>
    <property type="gene ID" value="TuG1812G0300003747.01"/>
</dbReference>
<sequence>MDDDQTRQDRRNRQVDQADASNAHAYKQMFFAKIQNSRCRQASDGLMTGDDR</sequence>
<name>A0A8R7PWH4_TRIUA</name>
<feature type="region of interest" description="Disordered" evidence="1">
    <location>
        <begin position="1"/>
        <end position="23"/>
    </location>
</feature>
<reference evidence="3" key="1">
    <citation type="journal article" date="2013" name="Nature">
        <title>Draft genome of the wheat A-genome progenitor Triticum urartu.</title>
        <authorList>
            <person name="Ling H.Q."/>
            <person name="Zhao S."/>
            <person name="Liu D."/>
            <person name="Wang J."/>
            <person name="Sun H."/>
            <person name="Zhang C."/>
            <person name="Fan H."/>
            <person name="Li D."/>
            <person name="Dong L."/>
            <person name="Tao Y."/>
            <person name="Gao C."/>
            <person name="Wu H."/>
            <person name="Li Y."/>
            <person name="Cui Y."/>
            <person name="Guo X."/>
            <person name="Zheng S."/>
            <person name="Wang B."/>
            <person name="Yu K."/>
            <person name="Liang Q."/>
            <person name="Yang W."/>
            <person name="Lou X."/>
            <person name="Chen J."/>
            <person name="Feng M."/>
            <person name="Jian J."/>
            <person name="Zhang X."/>
            <person name="Luo G."/>
            <person name="Jiang Y."/>
            <person name="Liu J."/>
            <person name="Wang Z."/>
            <person name="Sha Y."/>
            <person name="Zhang B."/>
            <person name="Wu H."/>
            <person name="Tang D."/>
            <person name="Shen Q."/>
            <person name="Xue P."/>
            <person name="Zou S."/>
            <person name="Wang X."/>
            <person name="Liu X."/>
            <person name="Wang F."/>
            <person name="Yang Y."/>
            <person name="An X."/>
            <person name="Dong Z."/>
            <person name="Zhang K."/>
            <person name="Zhang X."/>
            <person name="Luo M.C."/>
            <person name="Dvorak J."/>
            <person name="Tong Y."/>
            <person name="Wang J."/>
            <person name="Yang H."/>
            <person name="Li Z."/>
            <person name="Wang D."/>
            <person name="Zhang A."/>
            <person name="Wang J."/>
        </authorList>
    </citation>
    <scope>NUCLEOTIDE SEQUENCE</scope>
    <source>
        <strain evidence="3">cv. G1812</strain>
    </source>
</reference>
<feature type="compositionally biased region" description="Basic and acidic residues" evidence="1">
    <location>
        <begin position="1"/>
        <end position="16"/>
    </location>
</feature>
<evidence type="ECO:0000313" key="2">
    <source>
        <dbReference type="EnsemblPlants" id="TuG1812G0300003747.01.T01"/>
    </source>
</evidence>
<dbReference type="Proteomes" id="UP000015106">
    <property type="component" value="Chromosome 3"/>
</dbReference>
<dbReference type="AlphaFoldDB" id="A0A8R7PWH4"/>
<evidence type="ECO:0000256" key="1">
    <source>
        <dbReference type="SAM" id="MobiDB-lite"/>
    </source>
</evidence>